<feature type="compositionally biased region" description="Polar residues" evidence="1">
    <location>
        <begin position="51"/>
        <end position="60"/>
    </location>
</feature>
<dbReference type="EMBL" id="UZAM01017570">
    <property type="protein sequence ID" value="VDP47660.1"/>
    <property type="molecule type" value="Genomic_DNA"/>
</dbReference>
<evidence type="ECO:0000313" key="3">
    <source>
        <dbReference type="Proteomes" id="UP000270296"/>
    </source>
</evidence>
<dbReference type="Proteomes" id="UP000270296">
    <property type="component" value="Unassembled WGS sequence"/>
</dbReference>
<protein>
    <submittedName>
        <fullName evidence="2">Uncharacterized protein</fullName>
    </submittedName>
</protein>
<accession>A0A3P8DXC9</accession>
<name>A0A3P8DXC9_9BILA</name>
<keyword evidence="3" id="KW-1185">Reference proteome</keyword>
<organism evidence="2 3">
    <name type="scientific">Soboliphyme baturini</name>
    <dbReference type="NCBI Taxonomy" id="241478"/>
    <lineage>
        <taxon>Eukaryota</taxon>
        <taxon>Metazoa</taxon>
        <taxon>Ecdysozoa</taxon>
        <taxon>Nematoda</taxon>
        <taxon>Enoplea</taxon>
        <taxon>Dorylaimia</taxon>
        <taxon>Dioctophymatida</taxon>
        <taxon>Dioctophymatoidea</taxon>
        <taxon>Soboliphymatidae</taxon>
        <taxon>Soboliphyme</taxon>
    </lineage>
</organism>
<feature type="region of interest" description="Disordered" evidence="1">
    <location>
        <begin position="15"/>
        <end position="76"/>
    </location>
</feature>
<evidence type="ECO:0000313" key="2">
    <source>
        <dbReference type="EMBL" id="VDP47660.1"/>
    </source>
</evidence>
<gene>
    <name evidence="2" type="ORF">SBAD_LOCUS12369</name>
</gene>
<sequence>MSFLGASAAADITEFGNEALPEPAEIRCPPDSFQGSKASSRNPSPPPASSMNRYSSSVADSISDFPREGSEEAPVGYAQCESGEISPYSERATPTYMKWAVDLQYILEDFEEKGFVHSGERLKNLEEEIISIVGFIIHNNIYKSRRNLAACHALAVKGLKKKPIVYMNHLEVKALKECSPEFQLLLHVRLVDDIFLLFQPNEDELKRLEYFVNYMNGQDEKGRIHFTTEVEVNTLYLSGRACEEDPIVLISRFSYIGNQHTQIDTLRHEFLLGYLGMW</sequence>
<proteinExistence type="predicted"/>
<dbReference type="AlphaFoldDB" id="A0A3P8DXC9"/>
<evidence type="ECO:0000256" key="1">
    <source>
        <dbReference type="SAM" id="MobiDB-lite"/>
    </source>
</evidence>
<reference evidence="2 3" key="1">
    <citation type="submission" date="2018-11" db="EMBL/GenBank/DDBJ databases">
        <authorList>
            <consortium name="Pathogen Informatics"/>
        </authorList>
    </citation>
    <scope>NUCLEOTIDE SEQUENCE [LARGE SCALE GENOMIC DNA]</scope>
</reference>